<dbReference type="EMBL" id="NAJN01000411">
    <property type="protein sequence ID" value="TKA73722.1"/>
    <property type="molecule type" value="Genomic_DNA"/>
</dbReference>
<feature type="compositionally biased region" description="Low complexity" evidence="1">
    <location>
        <begin position="211"/>
        <end position="221"/>
    </location>
</feature>
<comment type="caution">
    <text evidence="2">The sequence shown here is derived from an EMBL/GenBank/DDBJ whole genome shotgun (WGS) entry which is preliminary data.</text>
</comment>
<keyword evidence="3" id="KW-1185">Reference proteome</keyword>
<proteinExistence type="predicted"/>
<feature type="compositionally biased region" description="Polar residues" evidence="1">
    <location>
        <begin position="285"/>
        <end position="294"/>
    </location>
</feature>
<accession>A0A4U0XAM1</accession>
<dbReference type="STRING" id="331657.A0A4U0XAM1"/>
<evidence type="ECO:0000313" key="2">
    <source>
        <dbReference type="EMBL" id="TKA73722.1"/>
    </source>
</evidence>
<name>A0A4U0XAM1_9PEZI</name>
<reference evidence="2 3" key="1">
    <citation type="submission" date="2017-03" db="EMBL/GenBank/DDBJ databases">
        <title>Genomes of endolithic fungi from Antarctica.</title>
        <authorList>
            <person name="Coleine C."/>
            <person name="Masonjones S."/>
            <person name="Stajich J.E."/>
        </authorList>
    </citation>
    <scope>NUCLEOTIDE SEQUENCE [LARGE SCALE GENOMIC DNA]</scope>
    <source>
        <strain evidence="2 3">CCFEE 5187</strain>
    </source>
</reference>
<feature type="region of interest" description="Disordered" evidence="1">
    <location>
        <begin position="177"/>
        <end position="221"/>
    </location>
</feature>
<dbReference type="AlphaFoldDB" id="A0A4U0XAM1"/>
<feature type="compositionally biased region" description="Polar residues" evidence="1">
    <location>
        <begin position="307"/>
        <end position="326"/>
    </location>
</feature>
<evidence type="ECO:0000256" key="1">
    <source>
        <dbReference type="SAM" id="MobiDB-lite"/>
    </source>
</evidence>
<sequence length="402" mass="44093">MVQYIPAPEPRNLLPPLLACLPTAFVSPRPPPALLPLLSPILRQRVNLLAGSGSAGTDGWLPLLSWDPERATKLKDIVIEMNPEPHPVSGEIELQDVEIIRYRRLDEETLQSRLEVDEFGLLPIYLWCVGDQEGGGDGWRLAELRGLEDLSDGTEWYESKTEADEAARRGIYREVLDSAPTNTAAPAIPDEDEGDDDDYWASYDRTPGRTPAKLSPAPPAISSATAARLETGRERSTSELEYFARYASEVQPALDAHDPEEEGTAPGESTLNGGEISDAMRQARAQPTGTTNVRSPGYESSLPPLYTNGQQHDSTGQTAMDQSFHSEISHPRPSSPSSQGSVARLELEAASQSQMEIGVKQHISTDIKSLFRLARTAGIDRQEFERIVKTELEVLSLLEADD</sequence>
<organism evidence="2 3">
    <name type="scientific">Cryomyces minteri</name>
    <dbReference type="NCBI Taxonomy" id="331657"/>
    <lineage>
        <taxon>Eukaryota</taxon>
        <taxon>Fungi</taxon>
        <taxon>Dikarya</taxon>
        <taxon>Ascomycota</taxon>
        <taxon>Pezizomycotina</taxon>
        <taxon>Dothideomycetes</taxon>
        <taxon>Dothideomycetes incertae sedis</taxon>
        <taxon>Cryomyces</taxon>
    </lineage>
</organism>
<protein>
    <submittedName>
        <fullName evidence="2">Uncharacterized protein</fullName>
    </submittedName>
</protein>
<gene>
    <name evidence="2" type="ORF">B0A49_07445</name>
</gene>
<evidence type="ECO:0000313" key="3">
    <source>
        <dbReference type="Proteomes" id="UP000308768"/>
    </source>
</evidence>
<feature type="compositionally biased region" description="Acidic residues" evidence="1">
    <location>
        <begin position="189"/>
        <end position="199"/>
    </location>
</feature>
<dbReference type="Proteomes" id="UP000308768">
    <property type="component" value="Unassembled WGS sequence"/>
</dbReference>
<dbReference type="OrthoDB" id="5578001at2759"/>
<feature type="region of interest" description="Disordered" evidence="1">
    <location>
        <begin position="253"/>
        <end position="344"/>
    </location>
</feature>